<sequence>MLRRQLGTSLYAGLLFTVLGLLAWVSGQPFIFPSLGPSAFILAFEQRGKRTDSSRIVGSHLIGGVAGLVAYAVIAGDVSLTTIPPELSTDGLRLTLSAVVSMILTSWGMIATNRVHAPACATTLIVSLGLLSTPLQVLTIIVSIVILVEFHAGIRMLLSRLVDSDHALDAERSDDLKI</sequence>
<gene>
    <name evidence="3" type="ORF">SAMN05444271_1532</name>
</gene>
<evidence type="ECO:0000313" key="4">
    <source>
        <dbReference type="Proteomes" id="UP000198888"/>
    </source>
</evidence>
<keyword evidence="1" id="KW-0472">Membrane</keyword>
<reference evidence="3 4" key="1">
    <citation type="submission" date="2016-10" db="EMBL/GenBank/DDBJ databases">
        <authorList>
            <person name="de Groot N.N."/>
        </authorList>
    </citation>
    <scope>NUCLEOTIDE SEQUENCE [LARGE SCALE GENOMIC DNA]</scope>
    <source>
        <strain evidence="3 4">DSM 22187</strain>
    </source>
</reference>
<dbReference type="KEGG" id="hae:halTADL_0492"/>
<feature type="transmembrane region" description="Helical" evidence="1">
    <location>
        <begin position="124"/>
        <end position="150"/>
    </location>
</feature>
<feature type="transmembrane region" description="Helical" evidence="1">
    <location>
        <begin position="92"/>
        <end position="112"/>
    </location>
</feature>
<keyword evidence="4" id="KW-1185">Reference proteome</keyword>
<dbReference type="GeneID" id="35001312"/>
<keyword evidence="1" id="KW-1133">Transmembrane helix</keyword>
<dbReference type="AlphaFoldDB" id="A0A1H6Y0G7"/>
<feature type="domain" description="HPP transmembrane region" evidence="2">
    <location>
        <begin position="10"/>
        <end position="148"/>
    </location>
</feature>
<dbReference type="EMBL" id="FNYR01000053">
    <property type="protein sequence ID" value="SEJ34798.1"/>
    <property type="molecule type" value="Genomic_DNA"/>
</dbReference>
<organism evidence="3 4">
    <name type="scientific">Halohasta litchfieldiae</name>
    <dbReference type="NCBI Taxonomy" id="1073996"/>
    <lineage>
        <taxon>Archaea</taxon>
        <taxon>Methanobacteriati</taxon>
        <taxon>Methanobacteriota</taxon>
        <taxon>Stenosarchaea group</taxon>
        <taxon>Halobacteria</taxon>
        <taxon>Halobacteriales</taxon>
        <taxon>Haloferacaceae</taxon>
        <taxon>Halohasta</taxon>
    </lineage>
</organism>
<proteinExistence type="predicted"/>
<dbReference type="InterPro" id="IPR058581">
    <property type="entry name" value="TM_HPP"/>
</dbReference>
<dbReference type="OrthoDB" id="167785at2157"/>
<accession>A0A1H6Y0G7</accession>
<dbReference type="STRING" id="1073996.SAMN05444271_1532"/>
<name>A0A1H6Y0G7_9EURY</name>
<protein>
    <submittedName>
        <fullName evidence="3">HPP family protein</fullName>
    </submittedName>
</protein>
<dbReference type="Proteomes" id="UP000198888">
    <property type="component" value="Unassembled WGS sequence"/>
</dbReference>
<keyword evidence="1" id="KW-0812">Transmembrane</keyword>
<feature type="transmembrane region" description="Helical" evidence="1">
    <location>
        <begin position="59"/>
        <end position="80"/>
    </location>
</feature>
<evidence type="ECO:0000259" key="2">
    <source>
        <dbReference type="Pfam" id="PF04982"/>
    </source>
</evidence>
<evidence type="ECO:0000256" key="1">
    <source>
        <dbReference type="SAM" id="Phobius"/>
    </source>
</evidence>
<accession>A0A2H4PYZ3</accession>
<dbReference type="RefSeq" id="WP_089673889.1">
    <property type="nucleotide sequence ID" value="NZ_CP024845.1"/>
</dbReference>
<evidence type="ECO:0000313" key="3">
    <source>
        <dbReference type="EMBL" id="SEJ34798.1"/>
    </source>
</evidence>
<dbReference type="Pfam" id="PF04982">
    <property type="entry name" value="TM_HPP"/>
    <property type="match status" value="1"/>
</dbReference>